<protein>
    <submittedName>
        <fullName evidence="1">Uncharacterized protein</fullName>
    </submittedName>
</protein>
<reference evidence="1" key="1">
    <citation type="submission" date="2020-05" db="EMBL/GenBank/DDBJ databases">
        <title>Large-scale comparative analyses of tick genomes elucidate their genetic diversity and vector capacities.</title>
        <authorList>
            <person name="Jia N."/>
            <person name="Wang J."/>
            <person name="Shi W."/>
            <person name="Du L."/>
            <person name="Sun Y."/>
            <person name="Zhan W."/>
            <person name="Jiang J."/>
            <person name="Wang Q."/>
            <person name="Zhang B."/>
            <person name="Ji P."/>
            <person name="Sakyi L.B."/>
            <person name="Cui X."/>
            <person name="Yuan T."/>
            <person name="Jiang B."/>
            <person name="Yang W."/>
            <person name="Lam T.T.-Y."/>
            <person name="Chang Q."/>
            <person name="Ding S."/>
            <person name="Wang X."/>
            <person name="Zhu J."/>
            <person name="Ruan X."/>
            <person name="Zhao L."/>
            <person name="Wei J."/>
            <person name="Que T."/>
            <person name="Du C."/>
            <person name="Cheng J."/>
            <person name="Dai P."/>
            <person name="Han X."/>
            <person name="Huang E."/>
            <person name="Gao Y."/>
            <person name="Liu J."/>
            <person name="Shao H."/>
            <person name="Ye R."/>
            <person name="Li L."/>
            <person name="Wei W."/>
            <person name="Wang X."/>
            <person name="Wang C."/>
            <person name="Yang T."/>
            <person name="Huo Q."/>
            <person name="Li W."/>
            <person name="Guo W."/>
            <person name="Chen H."/>
            <person name="Zhou L."/>
            <person name="Ni X."/>
            <person name="Tian J."/>
            <person name="Zhou Y."/>
            <person name="Sheng Y."/>
            <person name="Liu T."/>
            <person name="Pan Y."/>
            <person name="Xia L."/>
            <person name="Li J."/>
            <person name="Zhao F."/>
            <person name="Cao W."/>
        </authorList>
    </citation>
    <scope>NUCLEOTIDE SEQUENCE</scope>
    <source>
        <strain evidence="1">Hyas-2018</strain>
    </source>
</reference>
<proteinExistence type="predicted"/>
<dbReference type="EMBL" id="CM023485">
    <property type="protein sequence ID" value="KAH6930025.1"/>
    <property type="molecule type" value="Genomic_DNA"/>
</dbReference>
<keyword evidence="2" id="KW-1185">Reference proteome</keyword>
<gene>
    <name evidence="1" type="ORF">HPB50_008096</name>
</gene>
<sequence length="62" mass="6548">MLSNAEETLPTTEKAATIGASTDHDADSALNAERTEDPQLGEGMDAESTPCTTITDMPEHDI</sequence>
<accession>A0ACB7S5M2</accession>
<dbReference type="Proteomes" id="UP000821845">
    <property type="component" value="Chromosome 5"/>
</dbReference>
<evidence type="ECO:0000313" key="1">
    <source>
        <dbReference type="EMBL" id="KAH6930025.1"/>
    </source>
</evidence>
<comment type="caution">
    <text evidence="1">The sequence shown here is derived from an EMBL/GenBank/DDBJ whole genome shotgun (WGS) entry which is preliminary data.</text>
</comment>
<name>A0ACB7S5M2_HYAAI</name>
<organism evidence="1 2">
    <name type="scientific">Hyalomma asiaticum</name>
    <name type="common">Tick</name>
    <dbReference type="NCBI Taxonomy" id="266040"/>
    <lineage>
        <taxon>Eukaryota</taxon>
        <taxon>Metazoa</taxon>
        <taxon>Ecdysozoa</taxon>
        <taxon>Arthropoda</taxon>
        <taxon>Chelicerata</taxon>
        <taxon>Arachnida</taxon>
        <taxon>Acari</taxon>
        <taxon>Parasitiformes</taxon>
        <taxon>Ixodida</taxon>
        <taxon>Ixodoidea</taxon>
        <taxon>Ixodidae</taxon>
        <taxon>Hyalomminae</taxon>
        <taxon>Hyalomma</taxon>
    </lineage>
</organism>
<evidence type="ECO:0000313" key="2">
    <source>
        <dbReference type="Proteomes" id="UP000821845"/>
    </source>
</evidence>